<evidence type="ECO:0000313" key="2">
    <source>
        <dbReference type="EMBL" id="MDG9699496.1"/>
    </source>
</evidence>
<reference evidence="2 3" key="1">
    <citation type="submission" date="2023-04" db="EMBL/GenBank/DDBJ databases">
        <title>Ottowia paracancer sp. nov., isolated from human stomach.</title>
        <authorList>
            <person name="Song Y."/>
        </authorList>
    </citation>
    <scope>NUCLEOTIDE SEQUENCE [LARGE SCALE GENOMIC DNA]</scope>
    <source>
        <strain evidence="2 3">10c7w1</strain>
    </source>
</reference>
<evidence type="ECO:0000313" key="3">
    <source>
        <dbReference type="Proteomes" id="UP001237156"/>
    </source>
</evidence>
<proteinExistence type="predicted"/>
<accession>A0AAW6RLK3</accession>
<name>A0AAW6RLK3_9BURK</name>
<evidence type="ECO:0000259" key="1">
    <source>
        <dbReference type="Pfam" id="PF13340"/>
    </source>
</evidence>
<dbReference type="Pfam" id="PF13340">
    <property type="entry name" value="DUF4096"/>
    <property type="match status" value="1"/>
</dbReference>
<sequence>MSDEQLEIVQKYFPAGKRAGRLLVRSARDMINAIFSSSICKPLAVSSALPKNYPLWKRVYNTFARWCQRSVWDVLLALLRQ</sequence>
<organism evidence="2 3">
    <name type="scientific">Ottowia cancrivicina</name>
    <dbReference type="NCBI Taxonomy" id="3040346"/>
    <lineage>
        <taxon>Bacteria</taxon>
        <taxon>Pseudomonadati</taxon>
        <taxon>Pseudomonadota</taxon>
        <taxon>Betaproteobacteria</taxon>
        <taxon>Burkholderiales</taxon>
        <taxon>Comamonadaceae</taxon>
        <taxon>Ottowia</taxon>
    </lineage>
</organism>
<gene>
    <name evidence="2" type="ORF">QB898_07200</name>
</gene>
<dbReference type="Proteomes" id="UP001237156">
    <property type="component" value="Unassembled WGS sequence"/>
</dbReference>
<dbReference type="AlphaFoldDB" id="A0AAW6RLK3"/>
<comment type="caution">
    <text evidence="2">The sequence shown here is derived from an EMBL/GenBank/DDBJ whole genome shotgun (WGS) entry which is preliminary data.</text>
</comment>
<protein>
    <submittedName>
        <fullName evidence="2">Transposase</fullName>
    </submittedName>
</protein>
<dbReference type="EMBL" id="JARVII010000012">
    <property type="protein sequence ID" value="MDG9699496.1"/>
    <property type="molecule type" value="Genomic_DNA"/>
</dbReference>
<feature type="domain" description="Insertion element IS402-like" evidence="1">
    <location>
        <begin position="1"/>
        <end position="75"/>
    </location>
</feature>
<keyword evidence="3" id="KW-1185">Reference proteome</keyword>
<dbReference type="InterPro" id="IPR025161">
    <property type="entry name" value="IS402-like_dom"/>
</dbReference>
<dbReference type="RefSeq" id="WP_279524394.1">
    <property type="nucleotide sequence ID" value="NZ_JARVII010000012.1"/>
</dbReference>